<feature type="compositionally biased region" description="Pro residues" evidence="1">
    <location>
        <begin position="1"/>
        <end position="12"/>
    </location>
</feature>
<evidence type="ECO:0000256" key="1">
    <source>
        <dbReference type="SAM" id="MobiDB-lite"/>
    </source>
</evidence>
<dbReference type="OrthoDB" id="3937590at2759"/>
<feature type="compositionally biased region" description="Low complexity" evidence="1">
    <location>
        <begin position="126"/>
        <end position="141"/>
    </location>
</feature>
<feature type="region of interest" description="Disordered" evidence="1">
    <location>
        <begin position="1259"/>
        <end position="1295"/>
    </location>
</feature>
<dbReference type="Pfam" id="PF22485">
    <property type="entry name" value="DUF6987"/>
    <property type="match status" value="1"/>
</dbReference>
<feature type="compositionally biased region" description="Low complexity" evidence="1">
    <location>
        <begin position="95"/>
        <end position="104"/>
    </location>
</feature>
<accession>A0A8H3WMJ8</accession>
<reference evidence="3 4" key="1">
    <citation type="submission" date="2019-12" db="EMBL/GenBank/DDBJ databases">
        <title>A genome sequence resource for the geographically widespread anthracnose pathogen Colletotrichum asianum.</title>
        <authorList>
            <person name="Meng Y."/>
        </authorList>
    </citation>
    <scope>NUCLEOTIDE SEQUENCE [LARGE SCALE GENOMIC DNA]</scope>
    <source>
        <strain evidence="3 4">ICMP 18580</strain>
    </source>
</reference>
<dbReference type="Pfam" id="PF12396">
    <property type="entry name" value="DUF3659"/>
    <property type="match status" value="8"/>
</dbReference>
<gene>
    <name evidence="3" type="ORF">GQ607_002182</name>
</gene>
<feature type="region of interest" description="Disordered" evidence="1">
    <location>
        <begin position="616"/>
        <end position="647"/>
    </location>
</feature>
<feature type="compositionally biased region" description="Basic and acidic residues" evidence="1">
    <location>
        <begin position="749"/>
        <end position="760"/>
    </location>
</feature>
<feature type="compositionally biased region" description="Polar residues" evidence="1">
    <location>
        <begin position="22"/>
        <end position="34"/>
    </location>
</feature>
<dbReference type="InterPro" id="IPR054256">
    <property type="entry name" value="DUF6987"/>
</dbReference>
<feature type="compositionally biased region" description="Basic and acidic residues" evidence="1">
    <location>
        <begin position="59"/>
        <end position="69"/>
    </location>
</feature>
<protein>
    <submittedName>
        <fullName evidence="3">Lea domain protein</fullName>
    </submittedName>
</protein>
<dbReference type="EMBL" id="WOWK01000006">
    <property type="protein sequence ID" value="KAF0330778.1"/>
    <property type="molecule type" value="Genomic_DNA"/>
</dbReference>
<feature type="region of interest" description="Disordered" evidence="1">
    <location>
        <begin position="326"/>
        <end position="384"/>
    </location>
</feature>
<feature type="compositionally biased region" description="Polar residues" evidence="1">
    <location>
        <begin position="694"/>
        <end position="716"/>
    </location>
</feature>
<feature type="domain" description="DUF6987" evidence="2">
    <location>
        <begin position="1520"/>
        <end position="1718"/>
    </location>
</feature>
<feature type="compositionally biased region" description="Acidic residues" evidence="1">
    <location>
        <begin position="70"/>
        <end position="81"/>
    </location>
</feature>
<dbReference type="PANTHER" id="PTHR39461">
    <property type="entry name" value="LEA DOMAIN PROTEIN (AFU_ORTHOLOGUE AFUA_8G04920)"/>
    <property type="match status" value="1"/>
</dbReference>
<evidence type="ECO:0000259" key="2">
    <source>
        <dbReference type="Pfam" id="PF22485"/>
    </source>
</evidence>
<feature type="compositionally biased region" description="Basic and acidic residues" evidence="1">
    <location>
        <begin position="638"/>
        <end position="647"/>
    </location>
</feature>
<keyword evidence="4" id="KW-1185">Reference proteome</keyword>
<feature type="compositionally biased region" description="Polar residues" evidence="1">
    <location>
        <begin position="357"/>
        <end position="366"/>
    </location>
</feature>
<evidence type="ECO:0000313" key="3">
    <source>
        <dbReference type="EMBL" id="KAF0330778.1"/>
    </source>
</evidence>
<evidence type="ECO:0000313" key="4">
    <source>
        <dbReference type="Proteomes" id="UP000434172"/>
    </source>
</evidence>
<feature type="compositionally biased region" description="Acidic residues" evidence="1">
    <location>
        <begin position="736"/>
        <end position="748"/>
    </location>
</feature>
<feature type="region of interest" description="Disordered" evidence="1">
    <location>
        <begin position="1001"/>
        <end position="1026"/>
    </location>
</feature>
<dbReference type="PANTHER" id="PTHR39461:SF1">
    <property type="entry name" value="LEA DOMAIN PROTEIN (AFU_ORTHOLOGUE AFUA_8G04920)"/>
    <property type="match status" value="1"/>
</dbReference>
<feature type="region of interest" description="Disordered" evidence="1">
    <location>
        <begin position="684"/>
        <end position="788"/>
    </location>
</feature>
<proteinExistence type="predicted"/>
<feature type="compositionally biased region" description="Polar residues" evidence="1">
    <location>
        <begin position="776"/>
        <end position="786"/>
    </location>
</feature>
<feature type="compositionally biased region" description="Polar residues" evidence="1">
    <location>
        <begin position="151"/>
        <end position="173"/>
    </location>
</feature>
<name>A0A8H3WMJ8_9PEZI</name>
<feature type="compositionally biased region" description="Polar residues" evidence="1">
    <location>
        <begin position="1004"/>
        <end position="1016"/>
    </location>
</feature>
<feature type="compositionally biased region" description="Pro residues" evidence="1">
    <location>
        <begin position="105"/>
        <end position="120"/>
    </location>
</feature>
<feature type="compositionally biased region" description="Low complexity" evidence="1">
    <location>
        <begin position="763"/>
        <end position="775"/>
    </location>
</feature>
<dbReference type="InterPro" id="IPR022124">
    <property type="entry name" value="DUF3659"/>
</dbReference>
<comment type="caution">
    <text evidence="3">The sequence shown here is derived from an EMBL/GenBank/DDBJ whole genome shotgun (WGS) entry which is preliminary data.</text>
</comment>
<feature type="region of interest" description="Disordered" evidence="1">
    <location>
        <begin position="1"/>
        <end position="208"/>
    </location>
</feature>
<sequence>MTASPPSRPIPPTAHIEEPESPASTLNTPRTLQSAVPEHPKPSSHTMQRAEPRAASGGDPDHTSRHDEYEVVEVDDDEAGVEEVPRRNVRPPLPRLNSSSRAPGSPAPPAETTPPQPPPRQSSNTGTPQPQGQGGPYQLQGSREIPIPVRKSSTQGQSVPKDSTPSSADPTNSRTDDGTQDSQESKDTSAGSTSPKGKEPEGKNAPIRIPRITPVASGLTIPPNLAQLAHGLEGKYVDEFGNILDWNGQVLGRVEGDLPSMIGRPVSVTGEILSEDGEVVGYVAENDTIPPTPPSPKPIEGMGDGLKVDHMGNILDKNNNVVGHFDGAHLGKGLQKPGQPAGNASGQSNGARPAENAHNSAPSHENCSCGRPKPSSAPSPSEVFMDVKSTHDGIQLIIKIPTLPNISGLLYLRHRTDIMAGAASKSGSSMPGGWGKGEEQKSTYSVEQDIQDHGENLVAGVIGKTGEVVDETGKTVGKVTEGEAGDLVGNVVTATGDIIGKDGGVIGKALPLGELTESVAGGESKEGGSFSIMGATKGVKGIVDTVDGTVQTVNRTLPLVGDLTKGIGLGEGQGGVLGGVTGGDGQSGLLSGVLGGGDEKSQSGIVGGTLGSVIGGGKSEKGEQSGLLGGVLGGTQPLERDDTVTEKDEKLTQLLSNRPDDAEDKISLTEDAKKSLFEVNDKTSEVAPVDLQDSAPQELNGKLTTGDNTQSETEPSQADKTELTDPSTVGDRSQDLEELEPEPLEEDDATAKPESLKDDATEATEQATEKAPTQAGTQQEDLQSQVPDDIATLDIPVSQIPMTLKSELPDDLQTADIPVSQIPFDAQTKLPTDLVSQLPDDLKTVTYEDEDEDDDLQSKVPDDIATLDIPVSQIPMTLKSELPEDLQTADIPVSQIPFDAQTKLPTDLVSQLPDDLKTVTQEDEDDDLQSKVPDDIATLDIPVSQIPMTLKSELPEDLQTADIPVSQIPFDAQTKLPTDLVSQLPEDLKTGGTSVTDWARGASEAQSQSQLPTDGQTGDIPASQLPDELQTETGETAKTGETGETGVTRTVKEDTRSVLSTIRDAIPTDQRTVTVAGDKLLQPFEKFPGAEIDDEGKVIFNDASIGRVAEGDPADLAGHVIDAEGNIVNERGSIIGKAELNTIVAEELLKDTIDYGVLKGATVNKAGNLVNDKGEAIGRVVSGILKHLVGRKANEKGEIWNDSGKVIGQAEPIPETEREGLSEPAPFEDFPGAVVESDGNVYFNGEIVGRLIEGDPKKLKGKKVDDEGDVLDRSGNTIGKAERWEPEPEPEPEPEEEVVIDKSILAGKRVNKAGNVVDTNGTIFGRIVEGDVKRLVGRMCDKDGNVRSESGDIIGRAELVPEGEREGFKEGPFAELPGCTVNKEGHVVTPGGDIVGRLIEGNAKVLFGRAVDEDGDILDRNGNLLGKAERWEPEPEPEVEKKIGPMEGRKVNRKGEVVDEDGNIIGKLTTGELSICAGKEIDGDGDVVDSKGRTVGHCSLIEDIPEPEVEEPEEDPNEVKAREQAEADRKLAQSLGAVIEQGLDRMRPICKMITGKIEKAERTPKEELDEEQLVKDVKPLIEEGGKILSELNGSVRALDPDGRIQRNAKHKSGTREATPEEHHLADVLKELTGAITETVEGAKRKIEDMPHAKKELNPLWGLLTEPLGQILAAVGLLLAGVLNLVGRLLGGLGLGGIVDGLLGTLGLNRVLDGLGLGSLTTALRGGKKK</sequence>
<organism evidence="3 4">
    <name type="scientific">Colletotrichum asianum</name>
    <dbReference type="NCBI Taxonomy" id="702518"/>
    <lineage>
        <taxon>Eukaryota</taxon>
        <taxon>Fungi</taxon>
        <taxon>Dikarya</taxon>
        <taxon>Ascomycota</taxon>
        <taxon>Pezizomycotina</taxon>
        <taxon>Sordariomycetes</taxon>
        <taxon>Hypocreomycetidae</taxon>
        <taxon>Glomerellales</taxon>
        <taxon>Glomerellaceae</taxon>
        <taxon>Colletotrichum</taxon>
        <taxon>Colletotrichum gloeosporioides species complex</taxon>
    </lineage>
</organism>
<dbReference type="Proteomes" id="UP000434172">
    <property type="component" value="Unassembled WGS sequence"/>
</dbReference>